<reference evidence="7 8" key="1">
    <citation type="submission" date="2020-11" db="EMBL/GenBank/DDBJ databases">
        <title>Genome seq and assembly of Sphingosinicella sp.</title>
        <authorList>
            <person name="Chhetri G."/>
        </authorList>
    </citation>
    <scope>NUCLEOTIDE SEQUENCE [LARGE SCALE GENOMIC DNA]</scope>
    <source>
        <strain evidence="7 8">UDD2</strain>
    </source>
</reference>
<evidence type="ECO:0000313" key="7">
    <source>
        <dbReference type="EMBL" id="QPQ54533.1"/>
    </source>
</evidence>
<organism evidence="7 8">
    <name type="scientific">Allosphingosinicella flava</name>
    <dbReference type="NCBI Taxonomy" id="2771430"/>
    <lineage>
        <taxon>Bacteria</taxon>
        <taxon>Pseudomonadati</taxon>
        <taxon>Pseudomonadota</taxon>
        <taxon>Alphaproteobacteria</taxon>
        <taxon>Sphingomonadales</taxon>
        <taxon>Sphingomonadaceae</taxon>
        <taxon>Allosphingosinicella</taxon>
    </lineage>
</organism>
<dbReference type="InterPro" id="IPR029063">
    <property type="entry name" value="SAM-dependent_MTases_sf"/>
</dbReference>
<dbReference type="GO" id="GO:0070043">
    <property type="term" value="F:rRNA (guanine-N7-)-methyltransferase activity"/>
    <property type="evidence" value="ECO:0007669"/>
    <property type="project" value="UniProtKB-UniRule"/>
</dbReference>
<dbReference type="EMBL" id="CP065592">
    <property type="protein sequence ID" value="QPQ54533.1"/>
    <property type="molecule type" value="Genomic_DNA"/>
</dbReference>
<protein>
    <recommendedName>
        <fullName evidence="6">Ribosomal RNA small subunit methyltransferase G</fullName>
        <ecNumber evidence="6">2.1.1.170</ecNumber>
    </recommendedName>
    <alternativeName>
        <fullName evidence="6">16S rRNA 7-methylguanosine methyltransferase</fullName>
        <shortName evidence="6">16S rRNA m7G methyltransferase</shortName>
    </alternativeName>
</protein>
<dbReference type="Proteomes" id="UP000594873">
    <property type="component" value="Chromosome"/>
</dbReference>
<sequence length="209" mass="23227">MNGRAWVERHCNVSRETLERMEAFVALLRSENEVQNLISRATLDSIWERHIWDSAQLLRFAPDAKSWIDLGTGAGFPGLIIAALSQAKVTMVETRPKRVDFLRRAADTLALSGKTQILCAKVERVPPRRYDVISARAFAPLHTILPLGLPFSDKGTTWILPKGRNAASELEAQAGLWHGFFRVEPSLTDSDAGIIVAQGVQRAKGTRRT</sequence>
<accession>A0A7T2LLM4</accession>
<dbReference type="AlphaFoldDB" id="A0A7T2LLM4"/>
<comment type="similarity">
    <text evidence="6">Belongs to the methyltransferase superfamily. RNA methyltransferase RsmG family.</text>
</comment>
<dbReference type="RefSeq" id="WP_200971059.1">
    <property type="nucleotide sequence ID" value="NZ_CP065592.1"/>
</dbReference>
<evidence type="ECO:0000256" key="1">
    <source>
        <dbReference type="ARBA" id="ARBA00022490"/>
    </source>
</evidence>
<dbReference type="Pfam" id="PF02527">
    <property type="entry name" value="GidB"/>
    <property type="match status" value="1"/>
</dbReference>
<keyword evidence="4 6" id="KW-0808">Transferase</keyword>
<comment type="function">
    <text evidence="6">Specifically methylates the N7 position of guanine in position 527 of 16S rRNA.</text>
</comment>
<feature type="binding site" evidence="6">
    <location>
        <begin position="122"/>
        <end position="123"/>
    </location>
    <ligand>
        <name>S-adenosyl-L-methionine</name>
        <dbReference type="ChEBI" id="CHEBI:59789"/>
    </ligand>
</feature>
<evidence type="ECO:0000256" key="6">
    <source>
        <dbReference type="HAMAP-Rule" id="MF_00074"/>
    </source>
</evidence>
<dbReference type="Gene3D" id="3.40.50.150">
    <property type="entry name" value="Vaccinia Virus protein VP39"/>
    <property type="match status" value="1"/>
</dbReference>
<keyword evidence="5 6" id="KW-0949">S-adenosyl-L-methionine</keyword>
<dbReference type="KEGG" id="sflv:IC614_09345"/>
<feature type="binding site" evidence="6">
    <location>
        <position position="71"/>
    </location>
    <ligand>
        <name>S-adenosyl-L-methionine</name>
        <dbReference type="ChEBI" id="CHEBI:59789"/>
    </ligand>
</feature>
<comment type="subcellular location">
    <subcellularLocation>
        <location evidence="6">Cytoplasm</location>
    </subcellularLocation>
</comment>
<dbReference type="GO" id="GO:0005829">
    <property type="term" value="C:cytosol"/>
    <property type="evidence" value="ECO:0007669"/>
    <property type="project" value="TreeGrafter"/>
</dbReference>
<keyword evidence="3 6" id="KW-0489">Methyltransferase</keyword>
<evidence type="ECO:0000256" key="2">
    <source>
        <dbReference type="ARBA" id="ARBA00022552"/>
    </source>
</evidence>
<feature type="binding site" evidence="6">
    <location>
        <position position="136"/>
    </location>
    <ligand>
        <name>S-adenosyl-L-methionine</name>
        <dbReference type="ChEBI" id="CHEBI:59789"/>
    </ligand>
</feature>
<dbReference type="InterPro" id="IPR003682">
    <property type="entry name" value="rRNA_ssu_MeTfrase_G"/>
</dbReference>
<dbReference type="PANTHER" id="PTHR31760">
    <property type="entry name" value="S-ADENOSYL-L-METHIONINE-DEPENDENT METHYLTRANSFERASES SUPERFAMILY PROTEIN"/>
    <property type="match status" value="1"/>
</dbReference>
<dbReference type="NCBIfam" id="TIGR00138">
    <property type="entry name" value="rsmG_gidB"/>
    <property type="match status" value="1"/>
</dbReference>
<keyword evidence="8" id="KW-1185">Reference proteome</keyword>
<comment type="catalytic activity">
    <reaction evidence="6">
        <text>guanosine(527) in 16S rRNA + S-adenosyl-L-methionine = N(7)-methylguanosine(527) in 16S rRNA + S-adenosyl-L-homocysteine</text>
        <dbReference type="Rhea" id="RHEA:42732"/>
        <dbReference type="Rhea" id="RHEA-COMP:10209"/>
        <dbReference type="Rhea" id="RHEA-COMP:10210"/>
        <dbReference type="ChEBI" id="CHEBI:57856"/>
        <dbReference type="ChEBI" id="CHEBI:59789"/>
        <dbReference type="ChEBI" id="CHEBI:74269"/>
        <dbReference type="ChEBI" id="CHEBI:74480"/>
        <dbReference type="EC" id="2.1.1.170"/>
    </reaction>
</comment>
<comment type="caution">
    <text evidence="6">Lacks conserved residue(s) required for the propagation of feature annotation.</text>
</comment>
<feature type="binding site" evidence="6">
    <location>
        <position position="76"/>
    </location>
    <ligand>
        <name>S-adenosyl-L-methionine</name>
        <dbReference type="ChEBI" id="CHEBI:59789"/>
    </ligand>
</feature>
<dbReference type="PANTHER" id="PTHR31760:SF0">
    <property type="entry name" value="S-ADENOSYL-L-METHIONINE-DEPENDENT METHYLTRANSFERASES SUPERFAMILY PROTEIN"/>
    <property type="match status" value="1"/>
</dbReference>
<keyword evidence="1 6" id="KW-0963">Cytoplasm</keyword>
<evidence type="ECO:0000256" key="4">
    <source>
        <dbReference type="ARBA" id="ARBA00022679"/>
    </source>
</evidence>
<evidence type="ECO:0000256" key="5">
    <source>
        <dbReference type="ARBA" id="ARBA00022691"/>
    </source>
</evidence>
<dbReference type="HAMAP" id="MF_00074">
    <property type="entry name" value="16SrRNA_methyltr_G"/>
    <property type="match status" value="1"/>
</dbReference>
<name>A0A7T2LLM4_9SPHN</name>
<evidence type="ECO:0000313" key="8">
    <source>
        <dbReference type="Proteomes" id="UP000594873"/>
    </source>
</evidence>
<dbReference type="EC" id="2.1.1.170" evidence="6"/>
<gene>
    <name evidence="6 7" type="primary">rsmG</name>
    <name evidence="7" type="ORF">IC614_09345</name>
</gene>
<keyword evidence="2 6" id="KW-0698">rRNA processing</keyword>
<dbReference type="SUPFAM" id="SSF53335">
    <property type="entry name" value="S-adenosyl-L-methionine-dependent methyltransferases"/>
    <property type="match status" value="1"/>
</dbReference>
<proteinExistence type="inferred from homology"/>
<dbReference type="CDD" id="cd02440">
    <property type="entry name" value="AdoMet_MTases"/>
    <property type="match status" value="1"/>
</dbReference>
<evidence type="ECO:0000256" key="3">
    <source>
        <dbReference type="ARBA" id="ARBA00022603"/>
    </source>
</evidence>